<sequence length="699" mass="80984">MDHKAPAQYAFMLTLCYKPECSHPLCHGATREQCWFENGPPLSHIPFLIPDPKRPWGGSCQECSGMCSGHYLKPLAHWAFVKDRAYDTAEFQYKPPSAVFKERFYDSLKKGKEMLHIDLESVAKQVLLSVVDVSMQVEHLKGIMERRKMGAQKAAALTRKNKKAVHVPMSLSQTSLSQTSLSQMMSWIEYKRCIVPIEAFRKMFINLFPNVSDRTIANHIKKYFDKHFEIFVNCFSQLYQMNSSFSTLLLARLCDQLWFHTQCMGLKQPPRGSWFCTNSNKNAHMVSVPSIFQFCHFDALPLITCTKTFSLWESFVTNAKRSSDIVYSKSARESDRVHSLRFVCTFHVLPGLDHEFIFYPINIPVYMTWLMRPLIIKNDQTRFFIKLWKFEKKTPKCLGPSWGSGFRLTNQYINNINIIQATQILSDFSVFLQEKVLLQQDLFDFFPVSGLACSYGKIFIPPTYDLGKFKQDLGKKIDRRRDHRNCSFLKLKVLINTSFSDLHIFLVFCVTQLYSNCSFLKLEVLINTSFSNLHIFLLYDFVKATLLTYFWWIFYALGILIININAQQTILNYKRIRGTQNVRKEMQKVLPGFAFKKSVERLRKGIKKVLQKDELVNKDVADAVSFIETKTMKKRGSLIKFNDVRIFKLHLVAELEIVSIHVCKGSPSSKPKNLFEDKTVQFKLVVLGTPDDVLQTFVS</sequence>
<evidence type="ECO:0000313" key="2">
    <source>
        <dbReference type="Proteomes" id="UP001152795"/>
    </source>
</evidence>
<gene>
    <name evidence="1" type="ORF">PACLA_8A023138</name>
</gene>
<dbReference type="Proteomes" id="UP001152795">
    <property type="component" value="Unassembled WGS sequence"/>
</dbReference>
<keyword evidence="2" id="KW-1185">Reference proteome</keyword>
<dbReference type="EMBL" id="CACRXK020009141">
    <property type="protein sequence ID" value="CAB4016499.1"/>
    <property type="molecule type" value="Genomic_DNA"/>
</dbReference>
<dbReference type="SUPFAM" id="SSF57903">
    <property type="entry name" value="FYVE/PHD zinc finger"/>
    <property type="match status" value="1"/>
</dbReference>
<reference evidence="1" key="1">
    <citation type="submission" date="2020-04" db="EMBL/GenBank/DDBJ databases">
        <authorList>
            <person name="Alioto T."/>
            <person name="Alioto T."/>
            <person name="Gomez Garrido J."/>
        </authorList>
    </citation>
    <scope>NUCLEOTIDE SEQUENCE</scope>
    <source>
        <strain evidence="1">A484AB</strain>
    </source>
</reference>
<comment type="caution">
    <text evidence="1">The sequence shown here is derived from an EMBL/GenBank/DDBJ whole genome shotgun (WGS) entry which is preliminary data.</text>
</comment>
<proteinExistence type="predicted"/>
<evidence type="ECO:0000313" key="1">
    <source>
        <dbReference type="EMBL" id="CAB4016499.1"/>
    </source>
</evidence>
<organism evidence="1 2">
    <name type="scientific">Paramuricea clavata</name>
    <name type="common">Red gorgonian</name>
    <name type="synonym">Violescent sea-whip</name>
    <dbReference type="NCBI Taxonomy" id="317549"/>
    <lineage>
        <taxon>Eukaryota</taxon>
        <taxon>Metazoa</taxon>
        <taxon>Cnidaria</taxon>
        <taxon>Anthozoa</taxon>
        <taxon>Octocorallia</taxon>
        <taxon>Malacalcyonacea</taxon>
        <taxon>Plexauridae</taxon>
        <taxon>Paramuricea</taxon>
    </lineage>
</organism>
<feature type="non-terminal residue" evidence="1">
    <location>
        <position position="1"/>
    </location>
</feature>
<protein>
    <submittedName>
        <fullName evidence="1">Uncharacterized protein</fullName>
    </submittedName>
</protein>
<dbReference type="Gene3D" id="3.30.40.10">
    <property type="entry name" value="Zinc/RING finger domain, C3HC4 (zinc finger)"/>
    <property type="match status" value="1"/>
</dbReference>
<dbReference type="OrthoDB" id="5411773at2759"/>
<dbReference type="AlphaFoldDB" id="A0A6S7IHS3"/>
<dbReference type="InterPro" id="IPR013083">
    <property type="entry name" value="Znf_RING/FYVE/PHD"/>
</dbReference>
<dbReference type="InterPro" id="IPR011011">
    <property type="entry name" value="Znf_FYVE_PHD"/>
</dbReference>
<accession>A0A6S7IHS3</accession>
<name>A0A6S7IHS3_PARCT</name>